<sequence length="231" mass="26719">MAMKCKVRKEATQTKRSHMNQTFQAANSKTCSEATKLVNATNVPLGVEKVMMAKMLNCILNAHMLNMANPDSTQGQKNTPDTIPEGPGPNTTSNPRKRRKMIRDRNTRSETEEENKMDTDNDQPILIPKLKGSQLDLHIITSETYGWPKEGMQRDKLIDSLQRRKYKWMYDNPKYDEAEVYRKLCEFEIDLKDCWVTLKEDRFKSIVPGFQTQSSKVQTGNRDLRLRVDTE</sequence>
<reference evidence="2" key="1">
    <citation type="submission" date="2023-10" db="EMBL/GenBank/DDBJ databases">
        <title>Genome assemblies of two species of porcelain crab, Petrolisthes cinctipes and Petrolisthes manimaculis (Anomura: Porcellanidae).</title>
        <authorList>
            <person name="Angst P."/>
        </authorList>
    </citation>
    <scope>NUCLEOTIDE SEQUENCE</scope>
    <source>
        <strain evidence="2">PB745_01</strain>
        <tissue evidence="2">Gill</tissue>
    </source>
</reference>
<keyword evidence="3" id="KW-1185">Reference proteome</keyword>
<evidence type="ECO:0000313" key="3">
    <source>
        <dbReference type="Proteomes" id="UP001286313"/>
    </source>
</evidence>
<evidence type="ECO:0000313" key="2">
    <source>
        <dbReference type="EMBL" id="KAK3875115.1"/>
    </source>
</evidence>
<evidence type="ECO:0000256" key="1">
    <source>
        <dbReference type="SAM" id="MobiDB-lite"/>
    </source>
</evidence>
<dbReference type="Proteomes" id="UP001286313">
    <property type="component" value="Unassembled WGS sequence"/>
</dbReference>
<dbReference type="EMBL" id="JAWQEG010002011">
    <property type="protein sequence ID" value="KAK3875115.1"/>
    <property type="molecule type" value="Genomic_DNA"/>
</dbReference>
<accession>A0AAE1FJ32</accession>
<feature type="region of interest" description="Disordered" evidence="1">
    <location>
        <begin position="1"/>
        <end position="25"/>
    </location>
</feature>
<feature type="compositionally biased region" description="Polar residues" evidence="1">
    <location>
        <begin position="69"/>
        <end position="81"/>
    </location>
</feature>
<name>A0AAE1FJ32_PETCI</name>
<feature type="region of interest" description="Disordered" evidence="1">
    <location>
        <begin position="69"/>
        <end position="126"/>
    </location>
</feature>
<protein>
    <submittedName>
        <fullName evidence="2">Uncharacterized protein</fullName>
    </submittedName>
</protein>
<organism evidence="2 3">
    <name type="scientific">Petrolisthes cinctipes</name>
    <name type="common">Flat porcelain crab</name>
    <dbReference type="NCBI Taxonomy" id="88211"/>
    <lineage>
        <taxon>Eukaryota</taxon>
        <taxon>Metazoa</taxon>
        <taxon>Ecdysozoa</taxon>
        <taxon>Arthropoda</taxon>
        <taxon>Crustacea</taxon>
        <taxon>Multicrustacea</taxon>
        <taxon>Malacostraca</taxon>
        <taxon>Eumalacostraca</taxon>
        <taxon>Eucarida</taxon>
        <taxon>Decapoda</taxon>
        <taxon>Pleocyemata</taxon>
        <taxon>Anomura</taxon>
        <taxon>Galatheoidea</taxon>
        <taxon>Porcellanidae</taxon>
        <taxon>Petrolisthes</taxon>
    </lineage>
</organism>
<feature type="compositionally biased region" description="Basic and acidic residues" evidence="1">
    <location>
        <begin position="103"/>
        <end position="119"/>
    </location>
</feature>
<proteinExistence type="predicted"/>
<comment type="caution">
    <text evidence="2">The sequence shown here is derived from an EMBL/GenBank/DDBJ whole genome shotgun (WGS) entry which is preliminary data.</text>
</comment>
<gene>
    <name evidence="2" type="ORF">Pcinc_019994</name>
</gene>
<dbReference type="AlphaFoldDB" id="A0AAE1FJ32"/>